<evidence type="ECO:0000256" key="1">
    <source>
        <dbReference type="SAM" id="MobiDB-lite"/>
    </source>
</evidence>
<dbReference type="RefSeq" id="WP_148596110.1">
    <property type="nucleotide sequence ID" value="NZ_CP042997.1"/>
</dbReference>
<feature type="compositionally biased region" description="Polar residues" evidence="1">
    <location>
        <begin position="232"/>
        <end position="243"/>
    </location>
</feature>
<dbReference type="InterPro" id="IPR002686">
    <property type="entry name" value="Transposase_17"/>
</dbReference>
<dbReference type="Pfam" id="PF01797">
    <property type="entry name" value="Y1_Tnp"/>
    <property type="match status" value="1"/>
</dbReference>
<sequence>MPRTARKAPAGLIYHVLNRSVGRMRLFRSDADFEAFERVVIEAFARCPLPVLSYCVMSNHWHFVVRPRTDHQVTDFFRWLAHTHAMRWRVARRTAGYGHLYQGRFKCFPVQSDDHLLTVLRYVERNPVGPGLVERAERWRRGSLWARLHDDAPTRHMLAPWPVACPDDWIERVNAPLGAREVRALKPSLERGRPFGDDAWTGRIVRRLGLGHTIRPEGRLRKEGSPPPGPETASSSSALPRGR</sequence>
<dbReference type="GO" id="GO:0003677">
    <property type="term" value="F:DNA binding"/>
    <property type="evidence" value="ECO:0007669"/>
    <property type="project" value="InterPro"/>
</dbReference>
<dbReference type="SUPFAM" id="SSF143422">
    <property type="entry name" value="Transposase IS200-like"/>
    <property type="match status" value="1"/>
</dbReference>
<dbReference type="KEGG" id="agv:OJF2_49850"/>
<dbReference type="GO" id="GO:0006313">
    <property type="term" value="P:DNA transposition"/>
    <property type="evidence" value="ECO:0007669"/>
    <property type="project" value="InterPro"/>
</dbReference>
<evidence type="ECO:0000313" key="4">
    <source>
        <dbReference type="Proteomes" id="UP000324233"/>
    </source>
</evidence>
<protein>
    <submittedName>
        <fullName evidence="3">Transposase IS200 like protein</fullName>
    </submittedName>
</protein>
<reference evidence="3 4" key="1">
    <citation type="submission" date="2019-08" db="EMBL/GenBank/DDBJ databases">
        <title>Deep-cultivation of Planctomycetes and their phenomic and genomic characterization uncovers novel biology.</title>
        <authorList>
            <person name="Wiegand S."/>
            <person name="Jogler M."/>
            <person name="Boedeker C."/>
            <person name="Pinto D."/>
            <person name="Vollmers J."/>
            <person name="Rivas-Marin E."/>
            <person name="Kohn T."/>
            <person name="Peeters S.H."/>
            <person name="Heuer A."/>
            <person name="Rast P."/>
            <person name="Oberbeckmann S."/>
            <person name="Bunk B."/>
            <person name="Jeske O."/>
            <person name="Meyerdierks A."/>
            <person name="Storesund J.E."/>
            <person name="Kallscheuer N."/>
            <person name="Luecker S."/>
            <person name="Lage O.M."/>
            <person name="Pohl T."/>
            <person name="Merkel B.J."/>
            <person name="Hornburger P."/>
            <person name="Mueller R.-W."/>
            <person name="Bruemmer F."/>
            <person name="Labrenz M."/>
            <person name="Spormann A.M."/>
            <person name="Op den Camp H."/>
            <person name="Overmann J."/>
            <person name="Amann R."/>
            <person name="Jetten M.S.M."/>
            <person name="Mascher T."/>
            <person name="Medema M.H."/>
            <person name="Devos D.P."/>
            <person name="Kaster A.-K."/>
            <person name="Ovreas L."/>
            <person name="Rohde M."/>
            <person name="Galperin M.Y."/>
            <person name="Jogler C."/>
        </authorList>
    </citation>
    <scope>NUCLEOTIDE SEQUENCE [LARGE SCALE GENOMIC DNA]</scope>
    <source>
        <strain evidence="3 4">OJF2</strain>
    </source>
</reference>
<dbReference type="PANTHER" id="PTHR34322:SF2">
    <property type="entry name" value="TRANSPOSASE IS200-LIKE DOMAIN-CONTAINING PROTEIN"/>
    <property type="match status" value="1"/>
</dbReference>
<dbReference type="InterPro" id="IPR036515">
    <property type="entry name" value="Transposase_17_sf"/>
</dbReference>
<evidence type="ECO:0000259" key="2">
    <source>
        <dbReference type="SMART" id="SM01321"/>
    </source>
</evidence>
<proteinExistence type="predicted"/>
<keyword evidence="4" id="KW-1185">Reference proteome</keyword>
<dbReference type="Proteomes" id="UP000324233">
    <property type="component" value="Chromosome"/>
</dbReference>
<dbReference type="AlphaFoldDB" id="A0A5B9W8R9"/>
<accession>A0A5B9W8R9</accession>
<dbReference type="OrthoDB" id="277009at2"/>
<gene>
    <name evidence="3" type="ORF">OJF2_49850</name>
</gene>
<organism evidence="3 4">
    <name type="scientific">Aquisphaera giovannonii</name>
    <dbReference type="NCBI Taxonomy" id="406548"/>
    <lineage>
        <taxon>Bacteria</taxon>
        <taxon>Pseudomonadati</taxon>
        <taxon>Planctomycetota</taxon>
        <taxon>Planctomycetia</taxon>
        <taxon>Isosphaerales</taxon>
        <taxon>Isosphaeraceae</taxon>
        <taxon>Aquisphaera</taxon>
    </lineage>
</organism>
<dbReference type="EMBL" id="CP042997">
    <property type="protein sequence ID" value="QEH36421.1"/>
    <property type="molecule type" value="Genomic_DNA"/>
</dbReference>
<feature type="region of interest" description="Disordered" evidence="1">
    <location>
        <begin position="215"/>
        <end position="243"/>
    </location>
</feature>
<dbReference type="PANTHER" id="PTHR34322">
    <property type="entry name" value="TRANSPOSASE, Y1_TNP DOMAIN-CONTAINING"/>
    <property type="match status" value="1"/>
</dbReference>
<evidence type="ECO:0000313" key="3">
    <source>
        <dbReference type="EMBL" id="QEH36421.1"/>
    </source>
</evidence>
<dbReference type="GO" id="GO:0004803">
    <property type="term" value="F:transposase activity"/>
    <property type="evidence" value="ECO:0007669"/>
    <property type="project" value="InterPro"/>
</dbReference>
<dbReference type="Gene3D" id="3.30.70.1290">
    <property type="entry name" value="Transposase IS200-like"/>
    <property type="match status" value="1"/>
</dbReference>
<name>A0A5B9W8R9_9BACT</name>
<feature type="domain" description="Transposase IS200-like" evidence="2">
    <location>
        <begin position="9"/>
        <end position="126"/>
    </location>
</feature>
<feature type="compositionally biased region" description="Basic and acidic residues" evidence="1">
    <location>
        <begin position="215"/>
        <end position="224"/>
    </location>
</feature>
<dbReference type="SMART" id="SM01321">
    <property type="entry name" value="Y1_Tnp"/>
    <property type="match status" value="1"/>
</dbReference>